<feature type="compositionally biased region" description="Basic residues" evidence="1">
    <location>
        <begin position="1"/>
        <end position="11"/>
    </location>
</feature>
<dbReference type="AlphaFoldDB" id="A0A4Z1FVK9"/>
<feature type="region of interest" description="Disordered" evidence="1">
    <location>
        <begin position="1"/>
        <end position="20"/>
    </location>
</feature>
<protein>
    <submittedName>
        <fullName evidence="2">Uncharacterized protein</fullName>
    </submittedName>
</protein>
<sequence>MAKVLKLRQHPKVTPTSSSTATPRYLKLTLLNIPREIRDQILDNLLISLVLGTGASLQLYEEGSRVLYERNEFIVDCLESENARSKLDEDWSSDHVYRHDNLDVYAISDTLVVSPVTRLLEDSYFTHATCMGLDSRVLELTFRQSRFQQISRIKKWKVLVRCASDIHGMHALLQFCRAVCEIPGLEITFLLVGTEKNKNKRVDFNMALRTWDPLKLLRKVAKVEFREATADEIPEYMFYHGSWDDYHCKGFLSSVNSLEGHMALMKGSLPLNSTESIHLQYDRLLEYAQAFECNLEFRADLDLPPNINANLPRWGCPDNVFRAKNLHQIEQNVSTARKAALNPNSNISLFRWSRNQVLLELEKQYEAINRHAFKLNEFIKSEKRYEGFFGLAGWKLKIALTRTYYGTGKISTGPRLRTVKEFVDAHQESLRNEWWDRSTEALLLLEEYADSFARELSFQWRIECRKYDIASLNSYLPRARLLENLKEAYKYRAYNNFVQWFKEAVDDMDG</sequence>
<organism evidence="2 3">
    <name type="scientific">Botrytis paeoniae</name>
    <dbReference type="NCBI Taxonomy" id="278948"/>
    <lineage>
        <taxon>Eukaryota</taxon>
        <taxon>Fungi</taxon>
        <taxon>Dikarya</taxon>
        <taxon>Ascomycota</taxon>
        <taxon>Pezizomycotina</taxon>
        <taxon>Leotiomycetes</taxon>
        <taxon>Helotiales</taxon>
        <taxon>Sclerotiniaceae</taxon>
        <taxon>Botrytis</taxon>
    </lineage>
</organism>
<evidence type="ECO:0000313" key="2">
    <source>
        <dbReference type="EMBL" id="TGO28736.1"/>
    </source>
</evidence>
<evidence type="ECO:0000256" key="1">
    <source>
        <dbReference type="SAM" id="MobiDB-lite"/>
    </source>
</evidence>
<evidence type="ECO:0000313" key="3">
    <source>
        <dbReference type="Proteomes" id="UP000297910"/>
    </source>
</evidence>
<keyword evidence="3" id="KW-1185">Reference proteome</keyword>
<comment type="caution">
    <text evidence="2">The sequence shown here is derived from an EMBL/GenBank/DDBJ whole genome shotgun (WGS) entry which is preliminary data.</text>
</comment>
<dbReference type="Proteomes" id="UP000297910">
    <property type="component" value="Unassembled WGS sequence"/>
</dbReference>
<gene>
    <name evidence="2" type="ORF">BPAE_0023g00010</name>
</gene>
<name>A0A4Z1FVK9_9HELO</name>
<reference evidence="2 3" key="1">
    <citation type="submission" date="2017-12" db="EMBL/GenBank/DDBJ databases">
        <title>Comparative genomics of Botrytis spp.</title>
        <authorList>
            <person name="Valero-Jimenez C.A."/>
            <person name="Tapia P."/>
            <person name="Veloso J."/>
            <person name="Silva-Moreno E."/>
            <person name="Staats M."/>
            <person name="Valdes J.H."/>
            <person name="Van Kan J.A.L."/>
        </authorList>
    </citation>
    <scope>NUCLEOTIDE SEQUENCE [LARGE SCALE GENOMIC DNA]</scope>
    <source>
        <strain evidence="2 3">Bp0003</strain>
    </source>
</reference>
<dbReference type="EMBL" id="PQXI01000023">
    <property type="protein sequence ID" value="TGO28736.1"/>
    <property type="molecule type" value="Genomic_DNA"/>
</dbReference>
<proteinExistence type="predicted"/>
<accession>A0A4Z1FVK9</accession>